<dbReference type="EMBL" id="VWZZ01002647">
    <property type="protein sequence ID" value="NXI93530.1"/>
    <property type="molecule type" value="Genomic_DNA"/>
</dbReference>
<organism evidence="3 4">
    <name type="scientific">Psophia crepitans</name>
    <name type="common">common trumpeter</name>
    <dbReference type="NCBI Taxonomy" id="54359"/>
    <lineage>
        <taxon>Eukaryota</taxon>
        <taxon>Metazoa</taxon>
        <taxon>Chordata</taxon>
        <taxon>Craniata</taxon>
        <taxon>Vertebrata</taxon>
        <taxon>Euteleostomi</taxon>
        <taxon>Archelosauria</taxon>
        <taxon>Archosauria</taxon>
        <taxon>Dinosauria</taxon>
        <taxon>Saurischia</taxon>
        <taxon>Theropoda</taxon>
        <taxon>Coelurosauria</taxon>
        <taxon>Aves</taxon>
        <taxon>Neognathae</taxon>
        <taxon>Neoaves</taxon>
        <taxon>Gruiformes</taxon>
        <taxon>Psophiidae</taxon>
        <taxon>Psophia</taxon>
    </lineage>
</organism>
<dbReference type="InterPro" id="IPR028118">
    <property type="entry name" value="Chibby_fam"/>
</dbReference>
<name>A0A7K9X8L8_9GRUI</name>
<dbReference type="PANTHER" id="PTHR21533">
    <property type="entry name" value="LEUCINE-RICH PROTEIN"/>
    <property type="match status" value="1"/>
</dbReference>
<feature type="non-terminal residue" evidence="3">
    <location>
        <position position="312"/>
    </location>
</feature>
<evidence type="ECO:0000256" key="2">
    <source>
        <dbReference type="SAM" id="MobiDB-lite"/>
    </source>
</evidence>
<evidence type="ECO:0000313" key="3">
    <source>
        <dbReference type="EMBL" id="NXI93530.1"/>
    </source>
</evidence>
<feature type="region of interest" description="Disordered" evidence="2">
    <location>
        <begin position="195"/>
        <end position="225"/>
    </location>
</feature>
<sequence length="312" mass="36467">MSAFDLTNQSMQCTEPEIEYIAPRMKLKDEIFVFIDGKWVNETYCQPPFAAHQKLFSKKAQNEWSIWEENRALWEENQVLRIENRMLWEENKALQCLQSQNRAVQVIYTDAIQRSLQKENKPFPFFQERNIGFQISPGNKALQVVQEKNRVLEDFQQENKTVPIICKDQKAITVHEENEDASSDLQEDTDAITSVEESNPGRAPQQEHEAKKQSTTPTQNKIKVSSSMQGEYEILRALQEFYELLHTFLKANHLLGEKQGCHILYDVNRSFQEDYNKLKLQLSDVQNTVSDITAQMEMLEKELTHIISPMYE</sequence>
<gene>
    <name evidence="3" type="primary">Spert</name>
    <name evidence="3" type="ORF">PSOCRE_R14040</name>
</gene>
<proteinExistence type="predicted"/>
<keyword evidence="1" id="KW-0175">Coiled coil</keyword>
<dbReference type="AlphaFoldDB" id="A0A7K9X8L8"/>
<reference evidence="3 4" key="1">
    <citation type="submission" date="2019-09" db="EMBL/GenBank/DDBJ databases">
        <title>Bird 10,000 Genomes (B10K) Project - Family phase.</title>
        <authorList>
            <person name="Zhang G."/>
        </authorList>
    </citation>
    <scope>NUCLEOTIDE SEQUENCE [LARGE SCALE GENOMIC DNA]</scope>
    <source>
        <strain evidence="3">B10K-DU-001-60</strain>
        <tissue evidence="3">Muscle</tissue>
    </source>
</reference>
<dbReference type="Proteomes" id="UP000587472">
    <property type="component" value="Unassembled WGS sequence"/>
</dbReference>
<comment type="caution">
    <text evidence="3">The sequence shown here is derived from an EMBL/GenBank/DDBJ whole genome shotgun (WGS) entry which is preliminary data.</text>
</comment>
<protein>
    <submittedName>
        <fullName evidence="3">SPERT protein</fullName>
    </submittedName>
</protein>
<feature type="coiled-coil region" evidence="1">
    <location>
        <begin position="268"/>
        <end position="302"/>
    </location>
</feature>
<keyword evidence="4" id="KW-1185">Reference proteome</keyword>
<dbReference type="Pfam" id="PF14645">
    <property type="entry name" value="Chibby"/>
    <property type="match status" value="1"/>
</dbReference>
<dbReference type="PANTHER" id="PTHR21533:SF17">
    <property type="entry name" value="PROTEIN CHIBBY HOMOLOG 3"/>
    <property type="match status" value="1"/>
</dbReference>
<feature type="compositionally biased region" description="Polar residues" evidence="2">
    <location>
        <begin position="213"/>
        <end position="225"/>
    </location>
</feature>
<feature type="non-terminal residue" evidence="3">
    <location>
        <position position="1"/>
    </location>
</feature>
<evidence type="ECO:0000256" key="1">
    <source>
        <dbReference type="SAM" id="Coils"/>
    </source>
</evidence>
<evidence type="ECO:0000313" key="4">
    <source>
        <dbReference type="Proteomes" id="UP000587472"/>
    </source>
</evidence>
<accession>A0A7K9X8L8</accession>